<gene>
    <name evidence="1" type="ORF">EDC64_113111</name>
</gene>
<dbReference type="RefSeq" id="WP_132034101.1">
    <property type="nucleotide sequence ID" value="NZ_SMAI01000013.1"/>
</dbReference>
<dbReference type="OrthoDB" id="5416084at2"/>
<protein>
    <submittedName>
        <fullName evidence="1">Type VI secretion system protein ImpE</fullName>
    </submittedName>
</protein>
<evidence type="ECO:0000313" key="1">
    <source>
        <dbReference type="EMBL" id="TCT02460.1"/>
    </source>
</evidence>
<dbReference type="Gene3D" id="1.25.40.10">
    <property type="entry name" value="Tetratricopeptide repeat domain"/>
    <property type="match status" value="1"/>
</dbReference>
<proteinExistence type="predicted"/>
<sequence>MSAAALHLFEEGRLRDAIAAMSEAVKAMPTDTQRRSQLAEFLCVAGELERAERQFEAIAEQDPTTALQVASLRQLVRADMARRQVWTEGRAPELLAPPPEHVALRLEALMHLREGRPQEAGGCLAKAEIARPALSGKSDDVPFTDFRDLDDLMGGILEVMTTTGKYYWVPMEQVDEIEFSTRARALDGAWRTAQISVRGGPDGEVVIPAIYPPIEVPAPDPILLGRETNWVEVAPDCIRGEGLRCFLVGEESVSIRQLHKIEFDAQ</sequence>
<reference evidence="1 2" key="1">
    <citation type="submission" date="2019-03" db="EMBL/GenBank/DDBJ databases">
        <title>Genomic Encyclopedia of Type Strains, Phase IV (KMG-IV): sequencing the most valuable type-strain genomes for metagenomic binning, comparative biology and taxonomic classification.</title>
        <authorList>
            <person name="Goeker M."/>
        </authorList>
    </citation>
    <scope>NUCLEOTIDE SEQUENCE [LARGE SCALE GENOMIC DNA]</scope>
    <source>
        <strain evidence="1 2">DSM 9035</strain>
    </source>
</reference>
<dbReference type="InterPro" id="IPR009211">
    <property type="entry name" value="TagJ"/>
</dbReference>
<dbReference type="SUPFAM" id="SSF144059">
    <property type="entry name" value="ImpE-like"/>
    <property type="match status" value="1"/>
</dbReference>
<name>A0A4R3LPY6_9HYPH</name>
<dbReference type="PIRSF" id="PIRSF029288">
    <property type="entry name" value="SciE_ImpE"/>
    <property type="match status" value="1"/>
</dbReference>
<accession>A0A4R3LPY6</accession>
<comment type="caution">
    <text evidence="1">The sequence shown here is derived from an EMBL/GenBank/DDBJ whole genome shotgun (WGS) entry which is preliminary data.</text>
</comment>
<dbReference type="Pfam" id="PF14559">
    <property type="entry name" value="TPR_19"/>
    <property type="match status" value="1"/>
</dbReference>
<keyword evidence="2" id="KW-1185">Reference proteome</keyword>
<dbReference type="Pfam" id="PF07024">
    <property type="entry name" value="ImpE"/>
    <property type="match status" value="1"/>
</dbReference>
<dbReference type="Proteomes" id="UP000294664">
    <property type="component" value="Unassembled WGS sequence"/>
</dbReference>
<dbReference type="AlphaFoldDB" id="A0A4R3LPY6"/>
<dbReference type="EMBL" id="SMAI01000013">
    <property type="protein sequence ID" value="TCT02460.1"/>
    <property type="molecule type" value="Genomic_DNA"/>
</dbReference>
<evidence type="ECO:0000313" key="2">
    <source>
        <dbReference type="Proteomes" id="UP000294664"/>
    </source>
</evidence>
<dbReference type="InterPro" id="IPR011990">
    <property type="entry name" value="TPR-like_helical_dom_sf"/>
</dbReference>
<organism evidence="1 2">
    <name type="scientific">Aquabacter spiritensis</name>
    <dbReference type="NCBI Taxonomy" id="933073"/>
    <lineage>
        <taxon>Bacteria</taxon>
        <taxon>Pseudomonadati</taxon>
        <taxon>Pseudomonadota</taxon>
        <taxon>Alphaproteobacteria</taxon>
        <taxon>Hyphomicrobiales</taxon>
        <taxon>Xanthobacteraceae</taxon>
        <taxon>Aquabacter</taxon>
    </lineage>
</organism>